<feature type="domain" description="HAMP" evidence="2">
    <location>
        <begin position="201"/>
        <end position="253"/>
    </location>
</feature>
<keyword evidence="1" id="KW-0812">Transmembrane</keyword>
<sequence>MLDYNHLSFRSTFGGLLGMLLGLNVIVFFSAWYFSTNHNLEIDVAGRNRMLSQKIALYLNLYYSGDYSVRPIIEEAYQWHEAALEALQHGGELSTSKYEGELKSSNSETVKQALRNAKAEYVAFYYVGNIILDTKASVAQKEQAIQYINLHAPILLELNEAVVRAITSHDQLERGKMQLFVYGNLALMLMVCLLLLIYLFRHVFQFMDKMKHGLRRITLGDYDYRLEEGGGKELEELSRHINVLVRLLVPDQGSDMEEEQKQFKKALAKKSIKEELIQALNATRLDLLKRRDRENAMKWEVEGYRQFSGVLANYCFNRMGFLKETAVFLSKYLGLVQFSVFESECEKNLNLLINLKFGKESAFDFSAFSDIYLEVIQENKFLSFSQFPEEMRPAFPWLKQEERISLLLLPLEFNGRVIGMLQILSLAQLPPFKMAFINKLSATLAHALYVSEEKGWV</sequence>
<dbReference type="SUPFAM" id="SSF55781">
    <property type="entry name" value="GAF domain-like"/>
    <property type="match status" value="1"/>
</dbReference>
<protein>
    <recommendedName>
        <fullName evidence="2">HAMP domain-containing protein</fullName>
    </recommendedName>
</protein>
<dbReference type="RefSeq" id="WP_338236425.1">
    <property type="nucleotide sequence ID" value="NZ_BQKE01000001.1"/>
</dbReference>
<organism evidence="3 4">
    <name type="scientific">Persicobacter diffluens</name>
    <dbReference type="NCBI Taxonomy" id="981"/>
    <lineage>
        <taxon>Bacteria</taxon>
        <taxon>Pseudomonadati</taxon>
        <taxon>Bacteroidota</taxon>
        <taxon>Cytophagia</taxon>
        <taxon>Cytophagales</taxon>
        <taxon>Persicobacteraceae</taxon>
        <taxon>Persicobacter</taxon>
    </lineage>
</organism>
<dbReference type="PROSITE" id="PS50885">
    <property type="entry name" value="HAMP"/>
    <property type="match status" value="1"/>
</dbReference>
<keyword evidence="4" id="KW-1185">Reference proteome</keyword>
<name>A0AAN5AJ93_9BACT</name>
<feature type="transmembrane region" description="Helical" evidence="1">
    <location>
        <begin position="179"/>
        <end position="200"/>
    </location>
</feature>
<dbReference type="InterPro" id="IPR003660">
    <property type="entry name" value="HAMP_dom"/>
</dbReference>
<reference evidence="3 4" key="1">
    <citation type="submission" date="2021-12" db="EMBL/GenBank/DDBJ databases">
        <title>Genome sequencing of bacteria with rrn-lacking chromosome and rrn-plasmid.</title>
        <authorList>
            <person name="Anda M."/>
            <person name="Iwasaki W."/>
        </authorList>
    </citation>
    <scope>NUCLEOTIDE SEQUENCE [LARGE SCALE GENOMIC DNA]</scope>
    <source>
        <strain evidence="3 4">NBRC 15940</strain>
    </source>
</reference>
<gene>
    <name evidence="3" type="ORF">PEDI_12810</name>
</gene>
<dbReference type="EMBL" id="BQKE01000001">
    <property type="protein sequence ID" value="GJM60729.1"/>
    <property type="molecule type" value="Genomic_DNA"/>
</dbReference>
<evidence type="ECO:0000259" key="2">
    <source>
        <dbReference type="PROSITE" id="PS50885"/>
    </source>
</evidence>
<comment type="caution">
    <text evidence="3">The sequence shown here is derived from an EMBL/GenBank/DDBJ whole genome shotgun (WGS) entry which is preliminary data.</text>
</comment>
<accession>A0AAN5AJ93</accession>
<feature type="transmembrane region" description="Helical" evidence="1">
    <location>
        <begin position="12"/>
        <end position="34"/>
    </location>
</feature>
<dbReference type="GO" id="GO:0016020">
    <property type="term" value="C:membrane"/>
    <property type="evidence" value="ECO:0007669"/>
    <property type="project" value="InterPro"/>
</dbReference>
<dbReference type="Gene3D" id="6.10.340.10">
    <property type="match status" value="1"/>
</dbReference>
<evidence type="ECO:0000313" key="4">
    <source>
        <dbReference type="Proteomes" id="UP001310022"/>
    </source>
</evidence>
<dbReference type="AlphaFoldDB" id="A0AAN5AJ93"/>
<evidence type="ECO:0000256" key="1">
    <source>
        <dbReference type="SAM" id="Phobius"/>
    </source>
</evidence>
<evidence type="ECO:0000313" key="3">
    <source>
        <dbReference type="EMBL" id="GJM60729.1"/>
    </source>
</evidence>
<keyword evidence="1" id="KW-1133">Transmembrane helix</keyword>
<keyword evidence="1" id="KW-0472">Membrane</keyword>
<dbReference type="Proteomes" id="UP001310022">
    <property type="component" value="Unassembled WGS sequence"/>
</dbReference>
<proteinExistence type="predicted"/>
<dbReference type="GO" id="GO:0007165">
    <property type="term" value="P:signal transduction"/>
    <property type="evidence" value="ECO:0007669"/>
    <property type="project" value="InterPro"/>
</dbReference>